<dbReference type="Gene3D" id="3.40.50.12780">
    <property type="entry name" value="N-terminal domain of ligase-like"/>
    <property type="match status" value="1"/>
</dbReference>
<dbReference type="GO" id="GO:0004467">
    <property type="term" value="F:long-chain fatty acid-CoA ligase activity"/>
    <property type="evidence" value="ECO:0007669"/>
    <property type="project" value="UniProtKB-EC"/>
</dbReference>
<dbReference type="PANTHER" id="PTHR43767:SF8">
    <property type="entry name" value="LONG-CHAIN-FATTY-ACID--COA LIGASE"/>
    <property type="match status" value="1"/>
</dbReference>
<dbReference type="PROSITE" id="PS00455">
    <property type="entry name" value="AMP_BINDING"/>
    <property type="match status" value="1"/>
</dbReference>
<comment type="pathway">
    <text evidence="2">Lipid metabolism; fatty acid beta-oxidation.</text>
</comment>
<dbReference type="InterPro" id="IPR050237">
    <property type="entry name" value="ATP-dep_AMP-bd_enzyme"/>
</dbReference>
<comment type="caution">
    <text evidence="10">The sequence shown here is derived from an EMBL/GenBank/DDBJ whole genome shotgun (WGS) entry which is preliminary data.</text>
</comment>
<evidence type="ECO:0000259" key="9">
    <source>
        <dbReference type="Pfam" id="PF13193"/>
    </source>
</evidence>
<feature type="domain" description="AMP-binding enzyme C-terminal" evidence="9">
    <location>
        <begin position="485"/>
        <end position="559"/>
    </location>
</feature>
<evidence type="ECO:0000256" key="5">
    <source>
        <dbReference type="ARBA" id="ARBA00026121"/>
    </source>
</evidence>
<dbReference type="CDD" id="cd05936">
    <property type="entry name" value="FC-FACS_FadD_like"/>
    <property type="match status" value="1"/>
</dbReference>
<evidence type="ECO:0000313" key="10">
    <source>
        <dbReference type="EMBL" id="MDQ0391236.1"/>
    </source>
</evidence>
<proteinExistence type="predicted"/>
<dbReference type="RefSeq" id="WP_307423219.1">
    <property type="nucleotide sequence ID" value="NZ_JAUSVK010000001.1"/>
</dbReference>
<feature type="domain" description="AMP-dependent synthetase/ligase" evidence="8">
    <location>
        <begin position="38"/>
        <end position="435"/>
    </location>
</feature>
<evidence type="ECO:0000256" key="1">
    <source>
        <dbReference type="ARBA" id="ARBA00004170"/>
    </source>
</evidence>
<organism evidence="10 11">
    <name type="scientific">Labrys monachus</name>
    <dbReference type="NCBI Taxonomy" id="217067"/>
    <lineage>
        <taxon>Bacteria</taxon>
        <taxon>Pseudomonadati</taxon>
        <taxon>Pseudomonadota</taxon>
        <taxon>Alphaproteobacteria</taxon>
        <taxon>Hyphomicrobiales</taxon>
        <taxon>Xanthobacteraceae</taxon>
        <taxon>Labrys</taxon>
    </lineage>
</organism>
<dbReference type="EC" id="6.2.1.3" evidence="5"/>
<accession>A0ABU0F9M8</accession>
<dbReference type="SUPFAM" id="SSF56801">
    <property type="entry name" value="Acetyl-CoA synthetase-like"/>
    <property type="match status" value="1"/>
</dbReference>
<dbReference type="InterPro" id="IPR025110">
    <property type="entry name" value="AMP-bd_C"/>
</dbReference>
<name>A0ABU0F9M8_9HYPH</name>
<dbReference type="InterPro" id="IPR020845">
    <property type="entry name" value="AMP-binding_CS"/>
</dbReference>
<comment type="subcellular location">
    <subcellularLocation>
        <location evidence="1">Membrane</location>
        <topology evidence="1">Peripheral membrane protein</topology>
    </subcellularLocation>
</comment>
<dbReference type="InterPro" id="IPR045851">
    <property type="entry name" value="AMP-bd_C_sf"/>
</dbReference>
<evidence type="ECO:0000259" key="8">
    <source>
        <dbReference type="Pfam" id="PF00501"/>
    </source>
</evidence>
<dbReference type="EMBL" id="JAUSVK010000001">
    <property type="protein sequence ID" value="MDQ0391236.1"/>
    <property type="molecule type" value="Genomic_DNA"/>
</dbReference>
<keyword evidence="3 10" id="KW-0436">Ligase</keyword>
<gene>
    <name evidence="10" type="ORF">J3R73_001028</name>
</gene>
<evidence type="ECO:0000256" key="3">
    <source>
        <dbReference type="ARBA" id="ARBA00022598"/>
    </source>
</evidence>
<dbReference type="Gene3D" id="3.30.300.30">
    <property type="match status" value="1"/>
</dbReference>
<keyword evidence="4" id="KW-0472">Membrane</keyword>
<dbReference type="InterPro" id="IPR042099">
    <property type="entry name" value="ANL_N_sf"/>
</dbReference>
<dbReference type="PANTHER" id="PTHR43767">
    <property type="entry name" value="LONG-CHAIN-FATTY-ACID--COA LIGASE"/>
    <property type="match status" value="1"/>
</dbReference>
<keyword evidence="11" id="KW-1185">Reference proteome</keyword>
<sequence>MAAVVSATSKPWLASYSGEMKPHVEEVPYRLLGDIATQAARRTPDKVAFTCVMPNGMAGSLTYGEVDRLSDQFAAYLSGELRLAPGSRVAIQAPNGLAYPVVAFGVFKAGCTLVNVNPLYVAEETAAVFADAEISALVVIDMFAKRTEAVLTVTPVPHVVLVSAAEFFPVVPRTVIGFVQKRIRKEIPPAAFPHIRLATALAQGRARLARGLKIADITAGLDPSAVACLQYTGGTTGVSKGAMLTHANLIMNVLQVLAFAGSKISQNDTILTALPLYHIFAFMVNFLTFAARSGHIVMVPNPRPLANLRKVFEKYPISFITGVNTLFNGLLNESWFVALPKPHLKICVAGGMALQAAVAERWAKIVGVPLGEGYGLTETSPVVCFNPLGSYRPGTIGIPIPDTDVKCVDEDFNEVPAGTPGELAVRGAQVMAGYWRYSDETAKVMRGDWILTGDIATMDPDGYFRIVDRRKDMILVSGFNVFPNEVEDVLARLPGIREAAVIGVPDGAAGEAPKAFVVRSDPAITAEMVRSHCKAHLTGYKVPKFVEFRDDLPKSNVGKILRRELRA</sequence>
<evidence type="ECO:0000313" key="11">
    <source>
        <dbReference type="Proteomes" id="UP001237448"/>
    </source>
</evidence>
<evidence type="ECO:0000256" key="6">
    <source>
        <dbReference type="ARBA" id="ARBA00039545"/>
    </source>
</evidence>
<evidence type="ECO:0000256" key="4">
    <source>
        <dbReference type="ARBA" id="ARBA00023136"/>
    </source>
</evidence>
<dbReference type="InterPro" id="IPR000873">
    <property type="entry name" value="AMP-dep_synth/lig_dom"/>
</dbReference>
<evidence type="ECO:0000256" key="7">
    <source>
        <dbReference type="ARBA" id="ARBA00042773"/>
    </source>
</evidence>
<dbReference type="Pfam" id="PF13193">
    <property type="entry name" value="AMP-binding_C"/>
    <property type="match status" value="1"/>
</dbReference>
<protein>
    <recommendedName>
        <fullName evidence="6">Long-chain-fatty-acid--CoA ligase</fullName>
        <ecNumber evidence="5">6.2.1.3</ecNumber>
    </recommendedName>
    <alternativeName>
        <fullName evidence="7">Long-chain acyl-CoA synthetase</fullName>
    </alternativeName>
</protein>
<dbReference type="Pfam" id="PF00501">
    <property type="entry name" value="AMP-binding"/>
    <property type="match status" value="1"/>
</dbReference>
<dbReference type="Proteomes" id="UP001237448">
    <property type="component" value="Unassembled WGS sequence"/>
</dbReference>
<reference evidence="10 11" key="1">
    <citation type="submission" date="2023-07" db="EMBL/GenBank/DDBJ databases">
        <title>Genomic Encyclopedia of Type Strains, Phase IV (KMG-IV): sequencing the most valuable type-strain genomes for metagenomic binning, comparative biology and taxonomic classification.</title>
        <authorList>
            <person name="Goeker M."/>
        </authorList>
    </citation>
    <scope>NUCLEOTIDE SEQUENCE [LARGE SCALE GENOMIC DNA]</scope>
    <source>
        <strain evidence="10 11">DSM 5896</strain>
    </source>
</reference>
<evidence type="ECO:0000256" key="2">
    <source>
        <dbReference type="ARBA" id="ARBA00005005"/>
    </source>
</evidence>